<keyword evidence="3" id="KW-1185">Reference proteome</keyword>
<sequence length="49" mass="5303">MVTPATEGPRGTDSADATDRLRRELPNVRAAITHGLRHAPAAYCVPPRH</sequence>
<dbReference type="RefSeq" id="WP_306828891.1">
    <property type="nucleotide sequence ID" value="NZ_JAUSRA010000001.1"/>
</dbReference>
<protein>
    <submittedName>
        <fullName evidence="2">Uncharacterized protein</fullName>
    </submittedName>
</protein>
<gene>
    <name evidence="2" type="ORF">J2S43_002319</name>
</gene>
<name>A0ABT9MQV5_9ACTN</name>
<comment type="caution">
    <text evidence="2">The sequence shown here is derived from an EMBL/GenBank/DDBJ whole genome shotgun (WGS) entry which is preliminary data.</text>
</comment>
<feature type="region of interest" description="Disordered" evidence="1">
    <location>
        <begin position="1"/>
        <end position="22"/>
    </location>
</feature>
<reference evidence="2 3" key="1">
    <citation type="submission" date="2023-07" db="EMBL/GenBank/DDBJ databases">
        <title>Sequencing the genomes of 1000 actinobacteria strains.</title>
        <authorList>
            <person name="Klenk H.-P."/>
        </authorList>
    </citation>
    <scope>NUCLEOTIDE SEQUENCE [LARGE SCALE GENOMIC DNA]</scope>
    <source>
        <strain evidence="2 3">DSM 44710</strain>
    </source>
</reference>
<organism evidence="2 3">
    <name type="scientific">Catenuloplanes nepalensis</name>
    <dbReference type="NCBI Taxonomy" id="587533"/>
    <lineage>
        <taxon>Bacteria</taxon>
        <taxon>Bacillati</taxon>
        <taxon>Actinomycetota</taxon>
        <taxon>Actinomycetes</taxon>
        <taxon>Micromonosporales</taxon>
        <taxon>Micromonosporaceae</taxon>
        <taxon>Catenuloplanes</taxon>
    </lineage>
</organism>
<accession>A0ABT9MQV5</accession>
<dbReference type="EMBL" id="JAUSRA010000001">
    <property type="protein sequence ID" value="MDP9793807.1"/>
    <property type="molecule type" value="Genomic_DNA"/>
</dbReference>
<proteinExistence type="predicted"/>
<evidence type="ECO:0000256" key="1">
    <source>
        <dbReference type="SAM" id="MobiDB-lite"/>
    </source>
</evidence>
<dbReference type="Proteomes" id="UP001240984">
    <property type="component" value="Unassembled WGS sequence"/>
</dbReference>
<evidence type="ECO:0000313" key="2">
    <source>
        <dbReference type="EMBL" id="MDP9793807.1"/>
    </source>
</evidence>
<evidence type="ECO:0000313" key="3">
    <source>
        <dbReference type="Proteomes" id="UP001240984"/>
    </source>
</evidence>